<evidence type="ECO:0000256" key="20">
    <source>
        <dbReference type="RuleBase" id="RU000442"/>
    </source>
</evidence>
<evidence type="ECO:0000259" key="22">
    <source>
        <dbReference type="Pfam" id="PF00136"/>
    </source>
</evidence>
<dbReference type="GO" id="GO:0000724">
    <property type="term" value="P:double-strand break repair via homologous recombination"/>
    <property type="evidence" value="ECO:0007669"/>
    <property type="project" value="TreeGrafter"/>
</dbReference>
<dbReference type="InterPro" id="IPR030559">
    <property type="entry name" value="PolZ_Rev3"/>
</dbReference>
<dbReference type="InterPro" id="IPR006134">
    <property type="entry name" value="DNA-dir_DNA_pol_B_multi_dom"/>
</dbReference>
<dbReference type="CDD" id="cd05534">
    <property type="entry name" value="POLBc_zeta"/>
    <property type="match status" value="1"/>
</dbReference>
<dbReference type="PANTHER" id="PTHR45812">
    <property type="entry name" value="DNA POLYMERASE ZETA CATALYTIC SUBUNIT"/>
    <property type="match status" value="1"/>
</dbReference>
<feature type="domain" description="DNA polymerase delta/zeta catalytic subunit N-terminal" evidence="24">
    <location>
        <begin position="8"/>
        <end position="91"/>
    </location>
</feature>
<accession>A0A4T0HFM9</accession>
<dbReference type="InterPro" id="IPR025687">
    <property type="entry name" value="Znf-C4pol"/>
</dbReference>
<evidence type="ECO:0000256" key="3">
    <source>
        <dbReference type="ARBA" id="ARBA00005755"/>
    </source>
</evidence>
<keyword evidence="15 20" id="KW-0238">DNA-binding</keyword>
<dbReference type="SUPFAM" id="SSF53098">
    <property type="entry name" value="Ribonuclease H-like"/>
    <property type="match status" value="1"/>
</dbReference>
<evidence type="ECO:0000256" key="16">
    <source>
        <dbReference type="ARBA" id="ARBA00023204"/>
    </source>
</evidence>
<comment type="subcellular location">
    <subcellularLocation>
        <location evidence="2 20">Nucleus</location>
    </subcellularLocation>
</comment>
<dbReference type="Gene3D" id="1.10.287.690">
    <property type="entry name" value="Helix hairpin bin"/>
    <property type="match status" value="1"/>
</dbReference>
<comment type="caution">
    <text evidence="25">The sequence shown here is derived from an EMBL/GenBank/DDBJ whole genome shotgun (WGS) entry which is preliminary data.</text>
</comment>
<keyword evidence="10 20" id="KW-0863">Zinc-finger</keyword>
<dbReference type="InterPro" id="IPR036397">
    <property type="entry name" value="RNaseH_sf"/>
</dbReference>
<dbReference type="GO" id="GO:0016035">
    <property type="term" value="C:zeta DNA polymerase complex"/>
    <property type="evidence" value="ECO:0007669"/>
    <property type="project" value="InterPro"/>
</dbReference>
<dbReference type="Gene3D" id="3.90.1600.10">
    <property type="entry name" value="Palm domain of DNA polymerase"/>
    <property type="match status" value="1"/>
</dbReference>
<dbReference type="PANTHER" id="PTHR45812:SF1">
    <property type="entry name" value="DNA POLYMERASE ZETA CATALYTIC SUBUNIT"/>
    <property type="match status" value="1"/>
</dbReference>
<comment type="catalytic activity">
    <reaction evidence="18 20">
        <text>DNA(n) + a 2'-deoxyribonucleoside 5'-triphosphate = DNA(n+1) + diphosphate</text>
        <dbReference type="Rhea" id="RHEA:22508"/>
        <dbReference type="Rhea" id="RHEA-COMP:17339"/>
        <dbReference type="Rhea" id="RHEA-COMP:17340"/>
        <dbReference type="ChEBI" id="CHEBI:33019"/>
        <dbReference type="ChEBI" id="CHEBI:61560"/>
        <dbReference type="ChEBI" id="CHEBI:173112"/>
        <dbReference type="EC" id="2.7.7.7"/>
    </reaction>
</comment>
<dbReference type="PRINTS" id="PR00106">
    <property type="entry name" value="DNAPOLB"/>
</dbReference>
<evidence type="ECO:0000259" key="23">
    <source>
        <dbReference type="Pfam" id="PF14260"/>
    </source>
</evidence>
<evidence type="ECO:0000256" key="11">
    <source>
        <dbReference type="ARBA" id="ARBA00022833"/>
    </source>
</evidence>
<dbReference type="InterPro" id="IPR012337">
    <property type="entry name" value="RNaseH-like_sf"/>
</dbReference>
<dbReference type="GO" id="GO:0003887">
    <property type="term" value="F:DNA-directed DNA polymerase activity"/>
    <property type="evidence" value="ECO:0007669"/>
    <property type="project" value="UniProtKB-KW"/>
</dbReference>
<evidence type="ECO:0000256" key="13">
    <source>
        <dbReference type="ARBA" id="ARBA00023004"/>
    </source>
</evidence>
<evidence type="ECO:0000256" key="8">
    <source>
        <dbReference type="ARBA" id="ARBA00022723"/>
    </source>
</evidence>
<evidence type="ECO:0000256" key="15">
    <source>
        <dbReference type="ARBA" id="ARBA00023125"/>
    </source>
</evidence>
<keyword evidence="11 20" id="KW-0862">Zinc</keyword>
<evidence type="ECO:0000256" key="6">
    <source>
        <dbReference type="ARBA" id="ARBA00022695"/>
    </source>
</evidence>
<evidence type="ECO:0000256" key="10">
    <source>
        <dbReference type="ARBA" id="ARBA00022771"/>
    </source>
</evidence>
<dbReference type="CDD" id="cd05778">
    <property type="entry name" value="DNA_polB_zeta_exo"/>
    <property type="match status" value="1"/>
</dbReference>
<evidence type="ECO:0000256" key="9">
    <source>
        <dbReference type="ARBA" id="ARBA00022763"/>
    </source>
</evidence>
<evidence type="ECO:0000256" key="17">
    <source>
        <dbReference type="ARBA" id="ARBA00023242"/>
    </source>
</evidence>
<reference evidence="25 26" key="1">
    <citation type="submission" date="2019-03" db="EMBL/GenBank/DDBJ databases">
        <title>Sequencing 23 genomes of Wallemia ichthyophaga.</title>
        <authorList>
            <person name="Gostincar C."/>
        </authorList>
    </citation>
    <scope>NUCLEOTIDE SEQUENCE [LARGE SCALE GENOMIC DNA]</scope>
    <source>
        <strain evidence="25 26">EXF-8621</strain>
    </source>
</reference>
<evidence type="ECO:0000259" key="24">
    <source>
        <dbReference type="Pfam" id="PF24055"/>
    </source>
</evidence>
<keyword evidence="6 20" id="KW-0548">Nucleotidyltransferase</keyword>
<comment type="similarity">
    <text evidence="3 20">Belongs to the DNA polymerase type-B family.</text>
</comment>
<dbReference type="InterPro" id="IPR017964">
    <property type="entry name" value="DNA-dir_DNA_pol_B_CS"/>
</dbReference>
<dbReference type="GO" id="GO:0042276">
    <property type="term" value="P:error-prone translesion synthesis"/>
    <property type="evidence" value="ECO:0007669"/>
    <property type="project" value="TreeGrafter"/>
</dbReference>
<keyword evidence="4 20" id="KW-0004">4Fe-4S</keyword>
<evidence type="ECO:0000256" key="14">
    <source>
        <dbReference type="ARBA" id="ARBA00023014"/>
    </source>
</evidence>
<feature type="compositionally biased region" description="Polar residues" evidence="21">
    <location>
        <begin position="478"/>
        <end position="490"/>
    </location>
</feature>
<protein>
    <recommendedName>
        <fullName evidence="20">DNA polymerase</fullName>
        <ecNumber evidence="20">2.7.7.7</ecNumber>
    </recommendedName>
</protein>
<proteinExistence type="inferred from homology"/>
<evidence type="ECO:0000256" key="4">
    <source>
        <dbReference type="ARBA" id="ARBA00022485"/>
    </source>
</evidence>
<dbReference type="GO" id="GO:0005634">
    <property type="term" value="C:nucleus"/>
    <property type="evidence" value="ECO:0007669"/>
    <property type="project" value="UniProtKB-SubCell"/>
</dbReference>
<organism evidence="25 26">
    <name type="scientific">Wallemia ichthyophaga</name>
    <dbReference type="NCBI Taxonomy" id="245174"/>
    <lineage>
        <taxon>Eukaryota</taxon>
        <taxon>Fungi</taxon>
        <taxon>Dikarya</taxon>
        <taxon>Basidiomycota</taxon>
        <taxon>Wallemiomycotina</taxon>
        <taxon>Wallemiomycetes</taxon>
        <taxon>Wallemiales</taxon>
        <taxon>Wallemiaceae</taxon>
        <taxon>Wallemia</taxon>
    </lineage>
</organism>
<comment type="subunit">
    <text evidence="19">Forms DNA polymerase zeta with REV7.</text>
</comment>
<dbReference type="InterPro" id="IPR042087">
    <property type="entry name" value="DNA_pol_B_thumb"/>
</dbReference>
<evidence type="ECO:0000256" key="2">
    <source>
        <dbReference type="ARBA" id="ARBA00004123"/>
    </source>
</evidence>
<evidence type="ECO:0000256" key="7">
    <source>
        <dbReference type="ARBA" id="ARBA00022705"/>
    </source>
</evidence>
<dbReference type="InterPro" id="IPR043502">
    <property type="entry name" value="DNA/RNA_pol_sf"/>
</dbReference>
<dbReference type="GO" id="GO:0006260">
    <property type="term" value="P:DNA replication"/>
    <property type="evidence" value="ECO:0007669"/>
    <property type="project" value="UniProtKB-KW"/>
</dbReference>
<evidence type="ECO:0000313" key="25">
    <source>
        <dbReference type="EMBL" id="TIB14626.1"/>
    </source>
</evidence>
<dbReference type="PROSITE" id="PS00116">
    <property type="entry name" value="DNA_POLYMERASE_B"/>
    <property type="match status" value="1"/>
</dbReference>
<comment type="cofactor">
    <cofactor evidence="1 20">
        <name>[4Fe-4S] cluster</name>
        <dbReference type="ChEBI" id="CHEBI:49883"/>
    </cofactor>
</comment>
<keyword evidence="12 20" id="KW-0239">DNA-directed DNA polymerase</keyword>
<sequence>MACAHVHGIYPYFYIEYKHSVTPEKVRDYVHQLGLSINQSLAFSLRRNMSDKLSTTQFVRAIVICKGTPFYGYNVGTRPFLKIIMNDPKHIPRLVQLMESGQLMNSTFQPFESHSPYLLQFFTDFNLYGCDWLELSQAKYRYPLPEPTVYDWHSDQVVAENVINASTIDEKDTHNIPRDTNCVLEFDVRASWIENRYRIAPRYIHNAPYEELVPDEKLLPSLRELWLNEEKRREAKGLPSSIQIQGSVKGGRNDSATFPLWDNLDDILDSFFDRISDTNNGADFAPPFTEEHHLMTVFESTEALFHPSERRKELRNEDSSQYLDISSSQPNKDIEPIVSQQLATQKSKVMNMDIDNNPFDSFAQNTGLYEFPGRALSGRESTMLSDSKGSMKQLSLMDSMYKSSETPLKREPTLEVVPDSQESEQPQRKRSRSNSSDLLASQEYEEILANLSQRQVTPGLTIGMIHTKIEEATPRKLLSSSQNSVTTPRKSQAPRINQDKSIYKYSIPPPTIEEALQSLKEQRAPTKIYRDPYYSNASDVPERPREYAGRVFVLKGDVIPSWDGSCDTYSTRGARYFEYSPLPPSKRSVVADYKSKKASSQKVFHTQIEGPPSGQVYGLDASTASGGKKHEPREHDVQTQLTMMVVEVFARSNNTKVSNPEYNPVEAVFFSYHDMNEDVERGMIIVEGETKYKLDGYDMEIAINEADLIFTLIDKVQHFDPDILAGWDTELGSWGYLVERTRIEIGLELSEETSRIKSRTMRNINGGERWAEMKTSTFTSPGRHVFNVWRLACSELSLPQTTFEHVTHSLLKRRVPKYEPVTLSQWWVSGNASSFARVLDVFTSKVKLIGDILDSMEIITKTASEFARTIGVDFYSVISRGSQFKVEALMFRIAKPENYVLISPSRNQVGSQQAAEALPLVMEPQSAFYKDPVIVLDFQSLYPSIILAYNYCYSTCLGRVKPYDSKYKFGIIDHAESSKILDALKNDINFAPNGLMYVKPHVRKSLLSKMLAELLDTRIMIKESMQENRDDKYLKKLQHARQLSLKLMANVTYGYTSASYSGRMPSVELADSIVQTGRETLERAIQFIERNEEWGADVVYGDTDSLFVRLKGKSQKEAFETGAAIAEAVTKSNPRPIKLKLEKMYLPSVLLAKKRYTGNMFERSSDTVGVFEAKGIETVRRDGIPAQAKMVEAALKVLYKTSDLSQVKEYCVRQFNKVIQGRVSIQDFTFAKEVRLGTYSNNAVPIPGVMVATKALTDDPRAAAHYGERVPYVITEGSSDRQVDRAVKPEEILRNGNLRIDAKYYIERVLIPPLERIFNLMGADVHSWYATMSRKFKAEARKPFTHTRRGGVIGNYVRSGTCETCGEASKEAICSSCRADSNISDTVYKLLSRNYRTQSKMRDFHTICASCAHTLPSQDVPCVNLDCGLLYKKSQNEIDTEELDGLDQILQGFDKKLSW</sequence>
<dbReference type="Gene3D" id="3.30.420.10">
    <property type="entry name" value="Ribonuclease H-like superfamily/Ribonuclease H"/>
    <property type="match status" value="1"/>
</dbReference>
<keyword evidence="13 20" id="KW-0408">Iron</keyword>
<dbReference type="GO" id="GO:0003677">
    <property type="term" value="F:DNA binding"/>
    <property type="evidence" value="ECO:0007669"/>
    <property type="project" value="UniProtKB-KW"/>
</dbReference>
<feature type="region of interest" description="Disordered" evidence="21">
    <location>
        <begin position="400"/>
        <end position="438"/>
    </location>
</feature>
<dbReference type="InterPro" id="IPR006172">
    <property type="entry name" value="DNA-dir_DNA_pol_B"/>
</dbReference>
<keyword evidence="17 20" id="KW-0539">Nucleus</keyword>
<dbReference type="SMART" id="SM00486">
    <property type="entry name" value="POLBc"/>
    <property type="match status" value="1"/>
</dbReference>
<evidence type="ECO:0000256" key="12">
    <source>
        <dbReference type="ARBA" id="ARBA00022932"/>
    </source>
</evidence>
<feature type="region of interest" description="Disordered" evidence="21">
    <location>
        <begin position="473"/>
        <end position="499"/>
    </location>
</feature>
<dbReference type="GO" id="GO:0051539">
    <property type="term" value="F:4 iron, 4 sulfur cluster binding"/>
    <property type="evidence" value="ECO:0007669"/>
    <property type="project" value="UniProtKB-KW"/>
</dbReference>
<dbReference type="InterPro" id="IPR056435">
    <property type="entry name" value="DPOD/Z_N"/>
</dbReference>
<keyword evidence="9" id="KW-0227">DNA damage</keyword>
<dbReference type="FunFam" id="1.10.287.690:FF:000002">
    <property type="entry name" value="DNA polymerase zeta"/>
    <property type="match status" value="1"/>
</dbReference>
<evidence type="ECO:0000313" key="26">
    <source>
        <dbReference type="Proteomes" id="UP000306954"/>
    </source>
</evidence>
<evidence type="ECO:0000256" key="18">
    <source>
        <dbReference type="ARBA" id="ARBA00049244"/>
    </source>
</evidence>
<dbReference type="GO" id="GO:0008270">
    <property type="term" value="F:zinc ion binding"/>
    <property type="evidence" value="ECO:0007669"/>
    <property type="project" value="UniProtKB-KW"/>
</dbReference>
<dbReference type="InterPro" id="IPR023211">
    <property type="entry name" value="DNA_pol_palm_dom_sf"/>
</dbReference>
<dbReference type="Pfam" id="PF00136">
    <property type="entry name" value="DNA_pol_B"/>
    <property type="match status" value="1"/>
</dbReference>
<dbReference type="Gene3D" id="3.30.342.10">
    <property type="entry name" value="DNA Polymerase, chain B, domain 1"/>
    <property type="match status" value="1"/>
</dbReference>
<name>A0A4T0HFM9_WALIC</name>
<dbReference type="FunFam" id="1.10.132.60:FF:000007">
    <property type="entry name" value="DNA polymerase"/>
    <property type="match status" value="1"/>
</dbReference>
<dbReference type="EC" id="2.7.7.7" evidence="20"/>
<dbReference type="GO" id="GO:0000166">
    <property type="term" value="F:nucleotide binding"/>
    <property type="evidence" value="ECO:0007669"/>
    <property type="project" value="InterPro"/>
</dbReference>
<evidence type="ECO:0000256" key="21">
    <source>
        <dbReference type="SAM" id="MobiDB-lite"/>
    </source>
</evidence>
<keyword evidence="16" id="KW-0234">DNA repair</keyword>
<dbReference type="Pfam" id="PF14260">
    <property type="entry name" value="zf-C4pol"/>
    <property type="match status" value="1"/>
</dbReference>
<dbReference type="Pfam" id="PF24055">
    <property type="entry name" value="POL3_N"/>
    <property type="match status" value="1"/>
</dbReference>
<keyword evidence="8 20" id="KW-0479">Metal-binding</keyword>
<keyword evidence="7 20" id="KW-0235">DNA replication</keyword>
<dbReference type="Gene3D" id="1.10.132.60">
    <property type="entry name" value="DNA polymerase family B, C-terminal domain"/>
    <property type="match status" value="1"/>
</dbReference>
<dbReference type="SUPFAM" id="SSF56672">
    <property type="entry name" value="DNA/RNA polymerases"/>
    <property type="match status" value="1"/>
</dbReference>
<keyword evidence="14 20" id="KW-0411">Iron-sulfur</keyword>
<dbReference type="EMBL" id="SPOF01000010">
    <property type="protein sequence ID" value="TIB14626.1"/>
    <property type="molecule type" value="Genomic_DNA"/>
</dbReference>
<keyword evidence="5 20" id="KW-0808">Transferase</keyword>
<evidence type="ECO:0000256" key="5">
    <source>
        <dbReference type="ARBA" id="ARBA00022679"/>
    </source>
</evidence>
<feature type="domain" description="C4-type zinc-finger of DNA polymerase delta" evidence="23">
    <location>
        <begin position="1362"/>
        <end position="1433"/>
    </location>
</feature>
<evidence type="ECO:0000256" key="19">
    <source>
        <dbReference type="ARBA" id="ARBA00066055"/>
    </source>
</evidence>
<gene>
    <name evidence="25" type="ORF">E3P90_01227</name>
</gene>
<feature type="domain" description="DNA-directed DNA polymerase family B multifunctional" evidence="22">
    <location>
        <begin position="874"/>
        <end position="1319"/>
    </location>
</feature>
<evidence type="ECO:0000256" key="1">
    <source>
        <dbReference type="ARBA" id="ARBA00001966"/>
    </source>
</evidence>
<dbReference type="Proteomes" id="UP000306954">
    <property type="component" value="Unassembled WGS sequence"/>
</dbReference>